<sequence>MPKYYKTSKVLDDLNNANAIELTFFKSKLNDVLNQFFIDSADFSLERWEKELGIDVNNNYNVEYRRSRILSKLRGQGTITVKLIKEVAESYNNGIVDVIEDNPSYSFIIKFISNKGVPPNIDDLKAAIDEIKPAHLAVIYEFTYNTWDMVSGLTWGGAINKTWNQLREDVI</sequence>
<evidence type="ECO:0000313" key="1">
    <source>
        <dbReference type="EMBL" id="KEZ85542.1"/>
    </source>
</evidence>
<dbReference type="STRING" id="318464.IO99_13675"/>
<accession>A0A084J9A8</accession>
<evidence type="ECO:0008006" key="3">
    <source>
        <dbReference type="Google" id="ProtNLM"/>
    </source>
</evidence>
<gene>
    <name evidence="1" type="ORF">IO99_13675</name>
</gene>
<dbReference type="InterPro" id="IPR018755">
    <property type="entry name" value="Phage_Mu_Gp48"/>
</dbReference>
<dbReference type="EMBL" id="JPMD01000033">
    <property type="protein sequence ID" value="KEZ85542.1"/>
    <property type="molecule type" value="Genomic_DNA"/>
</dbReference>
<comment type="caution">
    <text evidence="1">The sequence shown here is derived from an EMBL/GenBank/DDBJ whole genome shotgun (WGS) entry which is preliminary data.</text>
</comment>
<proteinExistence type="predicted"/>
<dbReference type="eggNOG" id="COG3778">
    <property type="taxonomic scope" value="Bacteria"/>
</dbReference>
<protein>
    <recommendedName>
        <fullName evidence="3">Phage portal protein</fullName>
    </recommendedName>
</protein>
<organism evidence="1 2">
    <name type="scientific">Clostridium sulfidigenes</name>
    <dbReference type="NCBI Taxonomy" id="318464"/>
    <lineage>
        <taxon>Bacteria</taxon>
        <taxon>Bacillati</taxon>
        <taxon>Bacillota</taxon>
        <taxon>Clostridia</taxon>
        <taxon>Eubacteriales</taxon>
        <taxon>Clostridiaceae</taxon>
        <taxon>Clostridium</taxon>
    </lineage>
</organism>
<dbReference type="AlphaFoldDB" id="A0A084J9A8"/>
<evidence type="ECO:0000313" key="2">
    <source>
        <dbReference type="Proteomes" id="UP000028542"/>
    </source>
</evidence>
<dbReference type="Proteomes" id="UP000028542">
    <property type="component" value="Unassembled WGS sequence"/>
</dbReference>
<dbReference type="Pfam" id="PF10076">
    <property type="entry name" value="Phage_Mu_Gp48"/>
    <property type="match status" value="1"/>
</dbReference>
<name>A0A084J9A8_9CLOT</name>
<keyword evidence="2" id="KW-1185">Reference proteome</keyword>
<reference evidence="1 2" key="1">
    <citation type="submission" date="2014-07" db="EMBL/GenBank/DDBJ databases">
        <title>Draft genome of Clostridium sulfidigenes 113A isolated from sediments associated with methane hydrate from Krishna Godavari basin.</title>
        <authorList>
            <person name="Honkalas V.S."/>
            <person name="Dabir A.P."/>
            <person name="Arora P."/>
            <person name="Dhakephalkar P.K."/>
        </authorList>
    </citation>
    <scope>NUCLEOTIDE SEQUENCE [LARGE SCALE GENOMIC DNA]</scope>
    <source>
        <strain evidence="1 2">113A</strain>
    </source>
</reference>